<keyword evidence="2" id="KW-1185">Reference proteome</keyword>
<organism evidence="1 2">
    <name type="scientific">Streptomyces exfoliatus</name>
    <name type="common">Streptomyces hydrogenans</name>
    <dbReference type="NCBI Taxonomy" id="1905"/>
    <lineage>
        <taxon>Bacteria</taxon>
        <taxon>Bacillati</taxon>
        <taxon>Actinomycetota</taxon>
        <taxon>Actinomycetes</taxon>
        <taxon>Kitasatosporales</taxon>
        <taxon>Streptomycetaceae</taxon>
        <taxon>Streptomyces</taxon>
    </lineage>
</organism>
<dbReference type="EMBL" id="JBEZAM010000008">
    <property type="protein sequence ID" value="MEU7293369.1"/>
    <property type="molecule type" value="Genomic_DNA"/>
</dbReference>
<sequence length="138" mass="15006">MSLMATEDRPRAEAPRPALRELVKRRRAELGLSYVKLAIRCVDPETGAQTVKDSWLHRLETGLKVLPPEYPGIVGLAVGLQVPLHVVQAAAGEQFFGISTVQAESTRARALMARADRLTPEQVDALAAFLDVVPPGDK</sequence>
<dbReference type="RefSeq" id="WP_359205723.1">
    <property type="nucleotide sequence ID" value="NZ_JBEZAM010000008.1"/>
</dbReference>
<gene>
    <name evidence="1" type="ORF">AB0A76_09215</name>
</gene>
<name>A0ABV3CT28_STREX</name>
<dbReference type="Proteomes" id="UP001551210">
    <property type="component" value="Unassembled WGS sequence"/>
</dbReference>
<comment type="caution">
    <text evidence="1">The sequence shown here is derived from an EMBL/GenBank/DDBJ whole genome shotgun (WGS) entry which is preliminary data.</text>
</comment>
<evidence type="ECO:0000313" key="1">
    <source>
        <dbReference type="EMBL" id="MEU7293369.1"/>
    </source>
</evidence>
<proteinExistence type="predicted"/>
<evidence type="ECO:0000313" key="2">
    <source>
        <dbReference type="Proteomes" id="UP001551210"/>
    </source>
</evidence>
<accession>A0ABV3CT28</accession>
<protein>
    <submittedName>
        <fullName evidence="1">XRE family transcriptional regulator</fullName>
    </submittedName>
</protein>
<reference evidence="1 2" key="1">
    <citation type="submission" date="2024-06" db="EMBL/GenBank/DDBJ databases">
        <title>The Natural Products Discovery Center: Release of the First 8490 Sequenced Strains for Exploring Actinobacteria Biosynthetic Diversity.</title>
        <authorList>
            <person name="Kalkreuter E."/>
            <person name="Kautsar S.A."/>
            <person name="Yang D."/>
            <person name="Bader C.D."/>
            <person name="Teijaro C.N."/>
            <person name="Fluegel L."/>
            <person name="Davis C.M."/>
            <person name="Simpson J.R."/>
            <person name="Lauterbach L."/>
            <person name="Steele A.D."/>
            <person name="Gui C."/>
            <person name="Meng S."/>
            <person name="Li G."/>
            <person name="Viehrig K."/>
            <person name="Ye F."/>
            <person name="Su P."/>
            <person name="Kiefer A.F."/>
            <person name="Nichols A."/>
            <person name="Cepeda A.J."/>
            <person name="Yan W."/>
            <person name="Fan B."/>
            <person name="Jiang Y."/>
            <person name="Adhikari A."/>
            <person name="Zheng C.-J."/>
            <person name="Schuster L."/>
            <person name="Cowan T.M."/>
            <person name="Smanski M.J."/>
            <person name="Chevrette M.G."/>
            <person name="De Carvalho L.P.S."/>
            <person name="Shen B."/>
        </authorList>
    </citation>
    <scope>NUCLEOTIDE SEQUENCE [LARGE SCALE GENOMIC DNA]</scope>
    <source>
        <strain evidence="1 2">NPDC045705</strain>
    </source>
</reference>